<evidence type="ECO:0000256" key="2">
    <source>
        <dbReference type="ARBA" id="ARBA00022679"/>
    </source>
</evidence>
<name>A0A0P9CNC3_9CHLR</name>
<reference evidence="4 5" key="1">
    <citation type="submission" date="2015-09" db="EMBL/GenBank/DDBJ databases">
        <title>Draft genome sequence of Kouleothrix aurantiaca JCM 19913.</title>
        <authorList>
            <person name="Hemp J."/>
        </authorList>
    </citation>
    <scope>NUCLEOTIDE SEQUENCE [LARGE SCALE GENOMIC DNA]</scope>
    <source>
        <strain evidence="4 5">COM-B</strain>
    </source>
</reference>
<dbReference type="AlphaFoldDB" id="A0A0P9CNC3"/>
<keyword evidence="2" id="KW-0808">Transferase</keyword>
<comment type="caution">
    <text evidence="4">The sequence shown here is derived from an EMBL/GenBank/DDBJ whole genome shotgun (WGS) entry which is preliminary data.</text>
</comment>
<proteinExistence type="predicted"/>
<feature type="non-terminal residue" evidence="4">
    <location>
        <position position="1"/>
    </location>
</feature>
<feature type="domain" description="Methyltransferase small" evidence="3">
    <location>
        <begin position="1"/>
        <end position="128"/>
    </location>
</feature>
<protein>
    <recommendedName>
        <fullName evidence="3">Methyltransferase small domain-containing protein</fullName>
    </recommendedName>
</protein>
<keyword evidence="5" id="KW-1185">Reference proteome</keyword>
<sequence>GAGVIGALAARMGAAHADLADANLLAVASAAATLARNGIANAQARAADGVPPGPASTYDEVLSNPPFHVGKAIDYAVAHAFIAQTRRALRPGGRFTLVANAFLRYDQLLHANFEHVACIAQTASFRVWQAS</sequence>
<accession>A0A0P9CNC3</accession>
<dbReference type="Gene3D" id="3.40.50.150">
    <property type="entry name" value="Vaccinia Virus protein VP39"/>
    <property type="match status" value="1"/>
</dbReference>
<dbReference type="PANTHER" id="PTHR47816:SF4">
    <property type="entry name" value="RIBOSOMAL RNA SMALL SUBUNIT METHYLTRANSFERASE C"/>
    <property type="match status" value="1"/>
</dbReference>
<dbReference type="EMBL" id="LJCR01003407">
    <property type="protein sequence ID" value="KPV47370.1"/>
    <property type="molecule type" value="Genomic_DNA"/>
</dbReference>
<evidence type="ECO:0000256" key="1">
    <source>
        <dbReference type="ARBA" id="ARBA00022603"/>
    </source>
</evidence>
<dbReference type="PANTHER" id="PTHR47816">
    <property type="entry name" value="RIBOSOMAL RNA SMALL SUBUNIT METHYLTRANSFERASE C"/>
    <property type="match status" value="1"/>
</dbReference>
<keyword evidence="1" id="KW-0489">Methyltransferase</keyword>
<dbReference type="GO" id="GO:0008757">
    <property type="term" value="F:S-adenosylmethionine-dependent methyltransferase activity"/>
    <property type="evidence" value="ECO:0007669"/>
    <property type="project" value="InterPro"/>
</dbReference>
<gene>
    <name evidence="4" type="ORF">SE17_42485</name>
</gene>
<evidence type="ECO:0000313" key="5">
    <source>
        <dbReference type="Proteomes" id="UP000050509"/>
    </source>
</evidence>
<dbReference type="InterPro" id="IPR046977">
    <property type="entry name" value="RsmC/RlmG"/>
</dbReference>
<dbReference type="SUPFAM" id="SSF53335">
    <property type="entry name" value="S-adenosyl-L-methionine-dependent methyltransferases"/>
    <property type="match status" value="1"/>
</dbReference>
<dbReference type="CDD" id="cd02440">
    <property type="entry name" value="AdoMet_MTases"/>
    <property type="match status" value="1"/>
</dbReference>
<dbReference type="Proteomes" id="UP000050509">
    <property type="component" value="Unassembled WGS sequence"/>
</dbReference>
<evidence type="ECO:0000259" key="3">
    <source>
        <dbReference type="Pfam" id="PF05175"/>
    </source>
</evidence>
<evidence type="ECO:0000313" key="4">
    <source>
        <dbReference type="EMBL" id="KPV47370.1"/>
    </source>
</evidence>
<organism evidence="4 5">
    <name type="scientific">Kouleothrix aurantiaca</name>
    <dbReference type="NCBI Taxonomy" id="186479"/>
    <lineage>
        <taxon>Bacteria</taxon>
        <taxon>Bacillati</taxon>
        <taxon>Chloroflexota</taxon>
        <taxon>Chloroflexia</taxon>
        <taxon>Chloroflexales</taxon>
        <taxon>Roseiflexineae</taxon>
        <taxon>Roseiflexaceae</taxon>
        <taxon>Kouleothrix</taxon>
    </lineage>
</organism>
<dbReference type="GO" id="GO:0032259">
    <property type="term" value="P:methylation"/>
    <property type="evidence" value="ECO:0007669"/>
    <property type="project" value="UniProtKB-KW"/>
</dbReference>
<dbReference type="InterPro" id="IPR029063">
    <property type="entry name" value="SAM-dependent_MTases_sf"/>
</dbReference>
<dbReference type="Pfam" id="PF05175">
    <property type="entry name" value="MTS"/>
    <property type="match status" value="1"/>
</dbReference>
<dbReference type="InterPro" id="IPR007848">
    <property type="entry name" value="Small_mtfrase_dom"/>
</dbReference>